<organism evidence="2 3">
    <name type="scientific">Futiania mangrovi</name>
    <dbReference type="NCBI Taxonomy" id="2959716"/>
    <lineage>
        <taxon>Bacteria</taxon>
        <taxon>Pseudomonadati</taxon>
        <taxon>Pseudomonadota</taxon>
        <taxon>Alphaproteobacteria</taxon>
        <taxon>Futianiales</taxon>
        <taxon>Futianiaceae</taxon>
        <taxon>Futiania</taxon>
    </lineage>
</organism>
<dbReference type="SUPFAM" id="SSF53300">
    <property type="entry name" value="vWA-like"/>
    <property type="match status" value="1"/>
</dbReference>
<dbReference type="AlphaFoldDB" id="A0A9J6PDZ1"/>
<evidence type="ECO:0000259" key="1">
    <source>
        <dbReference type="PROSITE" id="PS50234"/>
    </source>
</evidence>
<dbReference type="InterPro" id="IPR028087">
    <property type="entry name" value="Tad_N"/>
</dbReference>
<dbReference type="PROSITE" id="PS50234">
    <property type="entry name" value="VWFA"/>
    <property type="match status" value="1"/>
</dbReference>
<protein>
    <submittedName>
        <fullName evidence="2">Pilus assembly protein TadG-related protein</fullName>
    </submittedName>
</protein>
<dbReference type="RefSeq" id="WP_269333583.1">
    <property type="nucleotide sequence ID" value="NZ_JAMZFT010000003.1"/>
</dbReference>
<dbReference type="Pfam" id="PF13400">
    <property type="entry name" value="Tad"/>
    <property type="match status" value="1"/>
</dbReference>
<evidence type="ECO:0000313" key="2">
    <source>
        <dbReference type="EMBL" id="MCP1337621.1"/>
    </source>
</evidence>
<dbReference type="Gene3D" id="3.40.50.410">
    <property type="entry name" value="von Willebrand factor, type A domain"/>
    <property type="match status" value="2"/>
</dbReference>
<comment type="caution">
    <text evidence="2">The sequence shown here is derived from an EMBL/GenBank/DDBJ whole genome shotgun (WGS) entry which is preliminary data.</text>
</comment>
<proteinExistence type="predicted"/>
<sequence>MKSVRSFLSDSNAAVALLFGVALLPVMGLAGVAVDYATARDVQRYLQATVDSAALAGAAAIKEPEGQIKKIVKDSFGTNVAGIPFELTPSNPKIVPTGSQVEVEASVAVPTTLSKLLGINEMSVSARAVAGNAGVDPVEIVFVIDITESMGFNGAWEKARTEMDKMLDEIKKAAEDGDDVIMGLVPFSDRVNVGVARAENWITGKAPKDFQGCLEPRVESEIDFPHMESAASPSDIVFTPTTPKNFGIFRTVRGWNWATAGCLDSPIVGPTTDVKDLRTAFQKIKKGGTGRAEQGLLWAWRMLSPDWAGQWGMANFPAAKGEKRKVVGLIVDGRSEGYYWEMGGSKGNPPAGEKYVNNSPTAYAMKHFQEICKRMKGDGVEIHVFYVNGEARGKDYYKACASDENTMYSADNMQSLTDAFSSMKLSLSGGSGPRLVE</sequence>
<accession>A0A9J6PDZ1</accession>
<dbReference type="Proteomes" id="UP001055804">
    <property type="component" value="Unassembled WGS sequence"/>
</dbReference>
<dbReference type="InterPro" id="IPR002035">
    <property type="entry name" value="VWF_A"/>
</dbReference>
<keyword evidence="3" id="KW-1185">Reference proteome</keyword>
<dbReference type="InterPro" id="IPR036465">
    <property type="entry name" value="vWFA_dom_sf"/>
</dbReference>
<gene>
    <name evidence="2" type="ORF">NJQ99_14455</name>
</gene>
<name>A0A9J6PDZ1_9PROT</name>
<evidence type="ECO:0000313" key="3">
    <source>
        <dbReference type="Proteomes" id="UP001055804"/>
    </source>
</evidence>
<reference evidence="2" key="1">
    <citation type="submission" date="2022-06" db="EMBL/GenBank/DDBJ databases">
        <title>Isolation and Genomics of Futiania mangrovii gen. nov., sp. nov., a Rare and Metabolically-versatile member in the Class Alphaproteobacteria.</title>
        <authorList>
            <person name="Liu L."/>
            <person name="Huang W.-C."/>
            <person name="Pan J."/>
            <person name="Li J."/>
            <person name="Huang Y."/>
            <person name="Du H."/>
            <person name="Liu Y."/>
            <person name="Li M."/>
        </authorList>
    </citation>
    <scope>NUCLEOTIDE SEQUENCE</scope>
    <source>
        <strain evidence="2">FT118</strain>
    </source>
</reference>
<feature type="domain" description="VWFA" evidence="1">
    <location>
        <begin position="139"/>
        <end position="423"/>
    </location>
</feature>
<dbReference type="EMBL" id="JAMZFT010000003">
    <property type="protein sequence ID" value="MCP1337621.1"/>
    <property type="molecule type" value="Genomic_DNA"/>
</dbReference>